<sequence length="207" mass="23721">MNALASGRFVQRTILTRFCSFVRNEVITKFDEKDQKADAEMKKVITLVTEKEWVFIQVKYGCLFGKTAPPLREHDLEKVVEDIGSTVRVIDKDCDKLFVQRTILTRFCSSVHNEVIIKLDEKDQKADVEMKKVITPILEEAWVFVQVDCPIELVEALVSKLKDHKVIIEMKKVVIPIQGCVQLECHTIEMEVFPKPLAIGSKPMDLC</sequence>
<proteinExistence type="predicted"/>
<comment type="caution">
    <text evidence="1">The sequence shown here is derived from an EMBL/GenBank/DDBJ whole genome shotgun (WGS) entry which is preliminary data.</text>
</comment>
<name>A0AAV5MS26_9ROSI</name>
<accession>A0AAV5MS26</accession>
<dbReference type="AlphaFoldDB" id="A0AAV5MS26"/>
<organism evidence="1 2">
    <name type="scientific">Rubroshorea leprosula</name>
    <dbReference type="NCBI Taxonomy" id="152421"/>
    <lineage>
        <taxon>Eukaryota</taxon>
        <taxon>Viridiplantae</taxon>
        <taxon>Streptophyta</taxon>
        <taxon>Embryophyta</taxon>
        <taxon>Tracheophyta</taxon>
        <taxon>Spermatophyta</taxon>
        <taxon>Magnoliopsida</taxon>
        <taxon>eudicotyledons</taxon>
        <taxon>Gunneridae</taxon>
        <taxon>Pentapetalae</taxon>
        <taxon>rosids</taxon>
        <taxon>malvids</taxon>
        <taxon>Malvales</taxon>
        <taxon>Dipterocarpaceae</taxon>
        <taxon>Rubroshorea</taxon>
    </lineage>
</organism>
<gene>
    <name evidence="1" type="ORF">SLEP1_g58428</name>
</gene>
<dbReference type="EMBL" id="BPVZ01000543">
    <property type="protein sequence ID" value="GKV51804.1"/>
    <property type="molecule type" value="Genomic_DNA"/>
</dbReference>
<evidence type="ECO:0000313" key="2">
    <source>
        <dbReference type="Proteomes" id="UP001054252"/>
    </source>
</evidence>
<evidence type="ECO:0000313" key="1">
    <source>
        <dbReference type="EMBL" id="GKV51804.1"/>
    </source>
</evidence>
<dbReference type="Proteomes" id="UP001054252">
    <property type="component" value="Unassembled WGS sequence"/>
</dbReference>
<keyword evidence="2" id="KW-1185">Reference proteome</keyword>
<protein>
    <submittedName>
        <fullName evidence="1">Uncharacterized protein</fullName>
    </submittedName>
</protein>
<reference evidence="1 2" key="1">
    <citation type="journal article" date="2021" name="Commun. Biol.">
        <title>The genome of Shorea leprosula (Dipterocarpaceae) highlights the ecological relevance of drought in aseasonal tropical rainforests.</title>
        <authorList>
            <person name="Ng K.K.S."/>
            <person name="Kobayashi M.J."/>
            <person name="Fawcett J.A."/>
            <person name="Hatakeyama M."/>
            <person name="Paape T."/>
            <person name="Ng C.H."/>
            <person name="Ang C.C."/>
            <person name="Tnah L.H."/>
            <person name="Lee C.T."/>
            <person name="Nishiyama T."/>
            <person name="Sese J."/>
            <person name="O'Brien M.J."/>
            <person name="Copetti D."/>
            <person name="Mohd Noor M.I."/>
            <person name="Ong R.C."/>
            <person name="Putra M."/>
            <person name="Sireger I.Z."/>
            <person name="Indrioko S."/>
            <person name="Kosugi Y."/>
            <person name="Izuno A."/>
            <person name="Isagi Y."/>
            <person name="Lee S.L."/>
            <person name="Shimizu K.K."/>
        </authorList>
    </citation>
    <scope>NUCLEOTIDE SEQUENCE [LARGE SCALE GENOMIC DNA]</scope>
    <source>
        <strain evidence="1">214</strain>
    </source>
</reference>